<dbReference type="eggNOG" id="COG1216">
    <property type="taxonomic scope" value="Bacteria"/>
</dbReference>
<dbReference type="CDD" id="cd00761">
    <property type="entry name" value="Glyco_tranf_GTA_type"/>
    <property type="match status" value="1"/>
</dbReference>
<sequence>MVKLTGIKMERKFASEETKQLLFSVIMPVYNVEKYVSQAIESVLHQEFIDFELIIVNDCSPDGSLAICKKYAEKDHRITIISLDKNGGLSNARNVGMSAMRGRYVLFLDSDDWWDEDLLQSVADVIEQDEPDIVFFGYRDEWFSMDDRQLQTVHKIPKAISIKNNHLEVLRMSIILQAQDNDMYSWSANKAIKNKKKPSRFIDVPLSEDKEYIGRLWENASSLSVIAKSLLHYRRKKAGSLRSKYQPHFFKIHKLIWDYRYNQLLEAGLLDEGADVLKKQYLQIVYLTVQMMCYPEAHKSVADKIQFIHTAENDKHWDAIRDKSMRGAFQFQIMGFFFSHNIYPAVLFLGEMIYFIKVHSFWLWRHLR</sequence>
<keyword evidence="1" id="KW-0472">Membrane</keyword>
<keyword evidence="1" id="KW-0812">Transmembrane</keyword>
<organism evidence="3 4">
    <name type="scientific">Dialister invisus DSM 15470</name>
    <dbReference type="NCBI Taxonomy" id="592028"/>
    <lineage>
        <taxon>Bacteria</taxon>
        <taxon>Bacillati</taxon>
        <taxon>Bacillota</taxon>
        <taxon>Negativicutes</taxon>
        <taxon>Veillonellales</taxon>
        <taxon>Veillonellaceae</taxon>
        <taxon>Dialister</taxon>
    </lineage>
</organism>
<feature type="domain" description="Glycosyltransferase 2-like" evidence="2">
    <location>
        <begin position="24"/>
        <end position="139"/>
    </location>
</feature>
<evidence type="ECO:0000313" key="3">
    <source>
        <dbReference type="EMBL" id="EEW97515.1"/>
    </source>
</evidence>
<accession>C9LPM9</accession>
<dbReference type="SUPFAM" id="SSF53448">
    <property type="entry name" value="Nucleotide-diphospho-sugar transferases"/>
    <property type="match status" value="1"/>
</dbReference>
<comment type="caution">
    <text evidence="3">The sequence shown here is derived from an EMBL/GenBank/DDBJ whole genome shotgun (WGS) entry which is preliminary data.</text>
</comment>
<dbReference type="InterPro" id="IPR001173">
    <property type="entry name" value="Glyco_trans_2-like"/>
</dbReference>
<keyword evidence="3" id="KW-0328">Glycosyltransferase</keyword>
<dbReference type="Pfam" id="PF00535">
    <property type="entry name" value="Glycos_transf_2"/>
    <property type="match status" value="1"/>
</dbReference>
<gene>
    <name evidence="3" type="ORF">GCWU000321_01509</name>
</gene>
<evidence type="ECO:0000256" key="1">
    <source>
        <dbReference type="SAM" id="Phobius"/>
    </source>
</evidence>
<keyword evidence="4" id="KW-1185">Reference proteome</keyword>
<dbReference type="InterPro" id="IPR029044">
    <property type="entry name" value="Nucleotide-diphossugar_trans"/>
</dbReference>
<dbReference type="EC" id="2.4.-.-" evidence="3"/>
<dbReference type="GO" id="GO:0016758">
    <property type="term" value="F:hexosyltransferase activity"/>
    <property type="evidence" value="ECO:0007669"/>
    <property type="project" value="UniProtKB-ARBA"/>
</dbReference>
<dbReference type="PANTHER" id="PTHR22916">
    <property type="entry name" value="GLYCOSYLTRANSFERASE"/>
    <property type="match status" value="1"/>
</dbReference>
<keyword evidence="3" id="KW-0808">Transferase</keyword>
<protein>
    <submittedName>
        <fullName evidence="3">Glycosyltransferase, group 2 family protein</fullName>
        <ecNumber evidence="3">2.4.-.-</ecNumber>
    </submittedName>
</protein>
<dbReference type="HOGENOM" id="CLU_025996_25_1_9"/>
<reference evidence="3" key="1">
    <citation type="submission" date="2009-09" db="EMBL/GenBank/DDBJ databases">
        <authorList>
            <person name="Weinstock G."/>
            <person name="Sodergren E."/>
            <person name="Clifton S."/>
            <person name="Fulton L."/>
            <person name="Fulton B."/>
            <person name="Courtney L."/>
            <person name="Fronick C."/>
            <person name="Harrison M."/>
            <person name="Strong C."/>
            <person name="Farmer C."/>
            <person name="Delahaunty K."/>
            <person name="Markovic C."/>
            <person name="Hall O."/>
            <person name="Minx P."/>
            <person name="Tomlinson C."/>
            <person name="Mitreva M."/>
            <person name="Nelson J."/>
            <person name="Hou S."/>
            <person name="Wollam A."/>
            <person name="Pepin K.H."/>
            <person name="Johnson M."/>
            <person name="Bhonagiri V."/>
            <person name="Nash W.E."/>
            <person name="Warren W."/>
            <person name="Chinwalla A."/>
            <person name="Mardis E.R."/>
            <person name="Wilson R.K."/>
        </authorList>
    </citation>
    <scope>NUCLEOTIDE SEQUENCE [LARGE SCALE GENOMIC DNA]</scope>
    <source>
        <strain evidence="3">DSM 15470</strain>
    </source>
</reference>
<evidence type="ECO:0000313" key="4">
    <source>
        <dbReference type="Proteomes" id="UP000004736"/>
    </source>
</evidence>
<evidence type="ECO:0000259" key="2">
    <source>
        <dbReference type="Pfam" id="PF00535"/>
    </source>
</evidence>
<dbReference type="Gene3D" id="3.90.550.10">
    <property type="entry name" value="Spore Coat Polysaccharide Biosynthesis Protein SpsA, Chain A"/>
    <property type="match status" value="1"/>
</dbReference>
<dbReference type="AlphaFoldDB" id="C9LPM9"/>
<dbReference type="Proteomes" id="UP000004736">
    <property type="component" value="Unassembled WGS sequence"/>
</dbReference>
<feature type="transmembrane region" description="Helical" evidence="1">
    <location>
        <begin position="342"/>
        <end position="364"/>
    </location>
</feature>
<dbReference type="PANTHER" id="PTHR22916:SF3">
    <property type="entry name" value="UDP-GLCNAC:BETAGAL BETA-1,3-N-ACETYLGLUCOSAMINYLTRANSFERASE-LIKE PROTEIN 1"/>
    <property type="match status" value="1"/>
</dbReference>
<dbReference type="STRING" id="592028.GCWU000321_01509"/>
<keyword evidence="1" id="KW-1133">Transmembrane helix</keyword>
<dbReference type="EMBL" id="ACIM02000001">
    <property type="protein sequence ID" value="EEW97515.1"/>
    <property type="molecule type" value="Genomic_DNA"/>
</dbReference>
<name>C9LPM9_9FIRM</name>
<proteinExistence type="predicted"/>